<gene>
    <name evidence="3" type="ORF">EGC76_02980</name>
</gene>
<dbReference type="OrthoDB" id="9803927at2"/>
<sequence length="356" mass="39507">MPKHSDITSDSEQAVWELAQIEGVDAIIFGHQHELFPGTSVYDQLANVDSQKGTIFGVPAVQPGVHGEYLGVIDLTLSFDESHKTWHVESHQSTVLQVGATRDARVNQMLASAHTATLAFMKQSIGTTRAALSQQYARLQPTLAMQLIHDAQLWYIERYVEAANPVWQNLPRLSAAAPFHAALDANDGYTLIEPGAVTLGDIGDLYRYPNTLEVVKIKGAALKQWLEESARALRVGQPNDRWSWVNKEIPSYQFDTFKGLNYEIDPTQKVGQRVSTADDINDEQDYVVITNNYRASGGGDFANLDGSQIIYRAPDQLQHILIEYLKSLGEKGYSPEFEVNWKLVAGAGFEPTTFGL</sequence>
<dbReference type="GO" id="GO:0016787">
    <property type="term" value="F:hydrolase activity"/>
    <property type="evidence" value="ECO:0007669"/>
    <property type="project" value="UniProtKB-KW"/>
</dbReference>
<dbReference type="SUPFAM" id="SSF56300">
    <property type="entry name" value="Metallo-dependent phosphatases"/>
    <property type="match status" value="1"/>
</dbReference>
<dbReference type="InterPro" id="IPR008334">
    <property type="entry name" value="5'-Nucleotdase_C"/>
</dbReference>
<protein>
    <recommendedName>
        <fullName evidence="2">5'-Nucleotidase C-terminal domain-containing protein</fullName>
    </recommendedName>
</protein>
<dbReference type="GO" id="GO:0009166">
    <property type="term" value="P:nucleotide catabolic process"/>
    <property type="evidence" value="ECO:0007669"/>
    <property type="project" value="InterPro"/>
</dbReference>
<dbReference type="PANTHER" id="PTHR11575:SF6">
    <property type="entry name" value="2',3'-CYCLIC-NUCLEOTIDE 2'-PHOSPHODIESTERASE_3'-NUCLEOTIDASE"/>
    <property type="match status" value="1"/>
</dbReference>
<dbReference type="SUPFAM" id="SSF55816">
    <property type="entry name" value="5'-nucleotidase (syn. UDP-sugar hydrolase), C-terminal domain"/>
    <property type="match status" value="1"/>
</dbReference>
<reference evidence="3 4" key="1">
    <citation type="submission" date="2018-12" db="EMBL/GenBank/DDBJ databases">
        <authorList>
            <person name="Li A."/>
            <person name="Zhang M."/>
            <person name="Zhu H."/>
        </authorList>
    </citation>
    <scope>NUCLEOTIDE SEQUENCE [LARGE SCALE GENOMIC DNA]</scope>
    <source>
        <strain evidence="3 4">R04H25</strain>
    </source>
</reference>
<organism evidence="3 4">
    <name type="scientific">Pseudidiomarina gelatinasegens</name>
    <dbReference type="NCBI Taxonomy" id="2487740"/>
    <lineage>
        <taxon>Bacteria</taxon>
        <taxon>Pseudomonadati</taxon>
        <taxon>Pseudomonadota</taxon>
        <taxon>Gammaproteobacteria</taxon>
        <taxon>Alteromonadales</taxon>
        <taxon>Idiomarinaceae</taxon>
        <taxon>Pseudidiomarina</taxon>
    </lineage>
</organism>
<keyword evidence="1" id="KW-0378">Hydrolase</keyword>
<dbReference type="EMBL" id="RSFE01000002">
    <property type="protein sequence ID" value="RWU12408.1"/>
    <property type="molecule type" value="Genomic_DNA"/>
</dbReference>
<dbReference type="AlphaFoldDB" id="A0A443Z6L4"/>
<dbReference type="InterPro" id="IPR006179">
    <property type="entry name" value="5_nucleotidase/apyrase"/>
</dbReference>
<name>A0A443Z6L4_9GAMM</name>
<evidence type="ECO:0000256" key="1">
    <source>
        <dbReference type="RuleBase" id="RU362119"/>
    </source>
</evidence>
<dbReference type="InterPro" id="IPR036907">
    <property type="entry name" value="5'-Nucleotdase_C_sf"/>
</dbReference>
<dbReference type="PRINTS" id="PR01607">
    <property type="entry name" value="APYRASEFAMLY"/>
</dbReference>
<dbReference type="Proteomes" id="UP000288789">
    <property type="component" value="Unassembled WGS sequence"/>
</dbReference>
<dbReference type="PANTHER" id="PTHR11575">
    <property type="entry name" value="5'-NUCLEOTIDASE-RELATED"/>
    <property type="match status" value="1"/>
</dbReference>
<dbReference type="GO" id="GO:0030288">
    <property type="term" value="C:outer membrane-bounded periplasmic space"/>
    <property type="evidence" value="ECO:0007669"/>
    <property type="project" value="TreeGrafter"/>
</dbReference>
<evidence type="ECO:0000313" key="4">
    <source>
        <dbReference type="Proteomes" id="UP000288789"/>
    </source>
</evidence>
<comment type="caution">
    <text evidence="3">The sequence shown here is derived from an EMBL/GenBank/DDBJ whole genome shotgun (WGS) entry which is preliminary data.</text>
</comment>
<dbReference type="InterPro" id="IPR029052">
    <property type="entry name" value="Metallo-depent_PP-like"/>
</dbReference>
<keyword evidence="1" id="KW-0547">Nucleotide-binding</keyword>
<dbReference type="GO" id="GO:0000166">
    <property type="term" value="F:nucleotide binding"/>
    <property type="evidence" value="ECO:0007669"/>
    <property type="project" value="UniProtKB-KW"/>
</dbReference>
<comment type="similarity">
    <text evidence="1">Belongs to the 5'-nucleotidase family.</text>
</comment>
<dbReference type="Gene3D" id="3.60.21.10">
    <property type="match status" value="1"/>
</dbReference>
<evidence type="ECO:0000313" key="3">
    <source>
        <dbReference type="EMBL" id="RWU12408.1"/>
    </source>
</evidence>
<feature type="domain" description="5'-Nucleotidase C-terminal" evidence="2">
    <location>
        <begin position="125"/>
        <end position="302"/>
    </location>
</feature>
<dbReference type="Pfam" id="PF02872">
    <property type="entry name" value="5_nucleotid_C"/>
    <property type="match status" value="1"/>
</dbReference>
<keyword evidence="4" id="KW-1185">Reference proteome</keyword>
<dbReference type="Gene3D" id="3.90.780.10">
    <property type="entry name" value="5'-Nucleotidase, C-terminal domain"/>
    <property type="match status" value="1"/>
</dbReference>
<evidence type="ECO:0000259" key="2">
    <source>
        <dbReference type="Pfam" id="PF02872"/>
    </source>
</evidence>
<proteinExistence type="inferred from homology"/>
<accession>A0A443Z6L4</accession>